<sequence>MNELQQLASAFFKQQMRYTFTASEHPSTPGIYRFVFSRPTNAAPESAVYVTVDITKDKEQDDVANPRYCAAIEGLSWPYCFRLRNGLVDSGGFPESLLEKVDMQKCKVNNLCLWK</sequence>
<proteinExistence type="predicted"/>
<dbReference type="EMBL" id="HE573022">
    <property type="protein sequence ID" value="CCC48216.1"/>
    <property type="molecule type" value="Genomic_DNA"/>
</dbReference>
<name>G0TW78_TRYVY</name>
<dbReference type="AlphaFoldDB" id="G0TW78"/>
<gene>
    <name evidence="1" type="ORF">TVY486_0600070</name>
</gene>
<accession>G0TW78</accession>
<protein>
    <submittedName>
        <fullName evidence="1">Uncharacterized protein</fullName>
    </submittedName>
</protein>
<evidence type="ECO:0000313" key="1">
    <source>
        <dbReference type="EMBL" id="CCC48216.1"/>
    </source>
</evidence>
<reference evidence="1" key="1">
    <citation type="journal article" date="2012" name="Proc. Natl. Acad. Sci. U.S.A.">
        <title>Antigenic diversity is generated by distinct evolutionary mechanisms in African trypanosome species.</title>
        <authorList>
            <person name="Jackson A.P."/>
            <person name="Berry A."/>
            <person name="Aslett M."/>
            <person name="Allison H.C."/>
            <person name="Burton P."/>
            <person name="Vavrova-Anderson J."/>
            <person name="Brown R."/>
            <person name="Browne H."/>
            <person name="Corton N."/>
            <person name="Hauser H."/>
            <person name="Gamble J."/>
            <person name="Gilderthorp R."/>
            <person name="Marcello L."/>
            <person name="McQuillan J."/>
            <person name="Otto T.D."/>
            <person name="Quail M.A."/>
            <person name="Sanders M.J."/>
            <person name="van Tonder A."/>
            <person name="Ginger M.L."/>
            <person name="Field M.C."/>
            <person name="Barry J.D."/>
            <person name="Hertz-Fowler C."/>
            <person name="Berriman M."/>
        </authorList>
    </citation>
    <scope>NUCLEOTIDE SEQUENCE</scope>
    <source>
        <strain evidence="1">Y486</strain>
    </source>
</reference>
<dbReference type="VEuPathDB" id="TriTrypDB:TvY486_0600070"/>
<organism evidence="1">
    <name type="scientific">Trypanosoma vivax (strain Y486)</name>
    <dbReference type="NCBI Taxonomy" id="1055687"/>
    <lineage>
        <taxon>Eukaryota</taxon>
        <taxon>Discoba</taxon>
        <taxon>Euglenozoa</taxon>
        <taxon>Kinetoplastea</taxon>
        <taxon>Metakinetoplastina</taxon>
        <taxon>Trypanosomatida</taxon>
        <taxon>Trypanosomatidae</taxon>
        <taxon>Trypanosoma</taxon>
        <taxon>Duttonella</taxon>
    </lineage>
</organism>